<comment type="caution">
    <text evidence="2">The sequence shown here is derived from an EMBL/GenBank/DDBJ whole genome shotgun (WGS) entry which is preliminary data.</text>
</comment>
<proteinExistence type="predicted"/>
<dbReference type="AlphaFoldDB" id="X1N9D8"/>
<evidence type="ECO:0000313" key="2">
    <source>
        <dbReference type="EMBL" id="GAI26816.1"/>
    </source>
</evidence>
<gene>
    <name evidence="2" type="ORF">S06H3_24688</name>
</gene>
<dbReference type="EMBL" id="BARV01013847">
    <property type="protein sequence ID" value="GAI26816.1"/>
    <property type="molecule type" value="Genomic_DNA"/>
</dbReference>
<reference evidence="2" key="1">
    <citation type="journal article" date="2014" name="Front. Microbiol.">
        <title>High frequency of phylogenetically diverse reductive dehalogenase-homologous genes in deep subseafloor sedimentary metagenomes.</title>
        <authorList>
            <person name="Kawai M."/>
            <person name="Futagami T."/>
            <person name="Toyoda A."/>
            <person name="Takaki Y."/>
            <person name="Nishi S."/>
            <person name="Hori S."/>
            <person name="Arai W."/>
            <person name="Tsubouchi T."/>
            <person name="Morono Y."/>
            <person name="Uchiyama I."/>
            <person name="Ito T."/>
            <person name="Fujiyama A."/>
            <person name="Inagaki F."/>
            <person name="Takami H."/>
        </authorList>
    </citation>
    <scope>NUCLEOTIDE SEQUENCE</scope>
    <source>
        <strain evidence="2">Expedition CK06-06</strain>
    </source>
</reference>
<dbReference type="InterPro" id="IPR024445">
    <property type="entry name" value="Tnp_ISXO2-like"/>
</dbReference>
<feature type="non-terminal residue" evidence="2">
    <location>
        <position position="54"/>
    </location>
</feature>
<evidence type="ECO:0000259" key="1">
    <source>
        <dbReference type="Pfam" id="PF12762"/>
    </source>
</evidence>
<name>X1N9D8_9ZZZZ</name>
<organism evidence="2">
    <name type="scientific">marine sediment metagenome</name>
    <dbReference type="NCBI Taxonomy" id="412755"/>
    <lineage>
        <taxon>unclassified sequences</taxon>
        <taxon>metagenomes</taxon>
        <taxon>ecological metagenomes</taxon>
    </lineage>
</organism>
<accession>X1N9D8</accession>
<protein>
    <recommendedName>
        <fullName evidence="1">ISXO2-like transposase domain-containing protein</fullName>
    </recommendedName>
</protein>
<sequence>MIYTDEFTTYDNLNQQGYHHKQVQHASKVYVSGNAHTNTIEGFWSVLKCGIDGV</sequence>
<feature type="domain" description="ISXO2-like transposase" evidence="1">
    <location>
        <begin position="2"/>
        <end position="54"/>
    </location>
</feature>
<dbReference type="Pfam" id="PF12762">
    <property type="entry name" value="DDE_Tnp_IS1595"/>
    <property type="match status" value="1"/>
</dbReference>